<dbReference type="AlphaFoldDB" id="A0A6J4LKT3"/>
<dbReference type="EMBL" id="CADCUB010000103">
    <property type="protein sequence ID" value="CAA9335452.1"/>
    <property type="molecule type" value="Genomic_DNA"/>
</dbReference>
<organism evidence="4">
    <name type="scientific">uncultured Frankineae bacterium</name>
    <dbReference type="NCBI Taxonomy" id="437475"/>
    <lineage>
        <taxon>Bacteria</taxon>
        <taxon>Bacillati</taxon>
        <taxon>Actinomycetota</taxon>
        <taxon>Actinomycetes</taxon>
        <taxon>Frankiales</taxon>
        <taxon>environmental samples</taxon>
    </lineage>
</organism>
<dbReference type="InterPro" id="IPR010895">
    <property type="entry name" value="CHRD"/>
</dbReference>
<name>A0A6J4LKT3_9ACTN</name>
<dbReference type="Pfam" id="PF07452">
    <property type="entry name" value="CHRD"/>
    <property type="match status" value="1"/>
</dbReference>
<reference evidence="4" key="1">
    <citation type="submission" date="2020-02" db="EMBL/GenBank/DDBJ databases">
        <authorList>
            <person name="Meier V. D."/>
        </authorList>
    </citation>
    <scope>NUCLEOTIDE SEQUENCE</scope>
    <source>
        <strain evidence="4">AVDCRST_MAG07</strain>
    </source>
</reference>
<evidence type="ECO:0000259" key="3">
    <source>
        <dbReference type="Pfam" id="PF07452"/>
    </source>
</evidence>
<evidence type="ECO:0000256" key="2">
    <source>
        <dbReference type="SAM" id="SignalP"/>
    </source>
</evidence>
<keyword evidence="2" id="KW-0732">Signal</keyword>
<protein>
    <recommendedName>
        <fullName evidence="3">CHRD domain-containing protein</fullName>
    </recommendedName>
</protein>
<feature type="domain" description="CHRD" evidence="3">
    <location>
        <begin position="38"/>
        <end position="172"/>
    </location>
</feature>
<feature type="region of interest" description="Disordered" evidence="1">
    <location>
        <begin position="83"/>
        <end position="110"/>
    </location>
</feature>
<sequence length="246" mass="23979">MRRTVLAPLVLALPLVALPFVAVGSATADGAANANLAPVAPNTESGEGTAMVKVTGQTLEFTLAASQLAEGPHAAHIHFGADARHECPNPDEDADGDGRLNTTEGGPAYGPVVVSLTRSGDTSAESTLAVDRFASGTEISYMRGGVTVEPAVATAIESGEAVVVIHGVAYEGERAAAKSDLDPALPASATDPALCGVLSAAPAGGAATGGGGAAPSSNAVVLGLGGAALVAAAGAAAVATRRPREQ</sequence>
<feature type="signal peptide" evidence="2">
    <location>
        <begin position="1"/>
        <end position="28"/>
    </location>
</feature>
<evidence type="ECO:0000256" key="1">
    <source>
        <dbReference type="SAM" id="MobiDB-lite"/>
    </source>
</evidence>
<gene>
    <name evidence="4" type="ORF">AVDCRST_MAG07-1999</name>
</gene>
<feature type="chain" id="PRO_5026912918" description="CHRD domain-containing protein" evidence="2">
    <location>
        <begin position="29"/>
        <end position="246"/>
    </location>
</feature>
<proteinExistence type="predicted"/>
<evidence type="ECO:0000313" key="4">
    <source>
        <dbReference type="EMBL" id="CAA9335452.1"/>
    </source>
</evidence>
<accession>A0A6J4LKT3</accession>